<protein>
    <recommendedName>
        <fullName evidence="2 6">Autophagy-related protein 17</fullName>
    </recommendedName>
</protein>
<dbReference type="GO" id="GO:0034045">
    <property type="term" value="C:phagophore assembly site membrane"/>
    <property type="evidence" value="ECO:0007669"/>
    <property type="project" value="UniProtKB-SubCell"/>
</dbReference>
<keyword evidence="4 6" id="KW-0072">Autophagy</keyword>
<evidence type="ECO:0000256" key="3">
    <source>
        <dbReference type="ARBA" id="ARBA00022490"/>
    </source>
</evidence>
<evidence type="ECO:0000256" key="4">
    <source>
        <dbReference type="ARBA" id="ARBA00023006"/>
    </source>
</evidence>
<evidence type="ECO:0000259" key="7">
    <source>
        <dbReference type="Pfam" id="PF04108"/>
    </source>
</evidence>
<keyword evidence="9" id="KW-1185">Reference proteome</keyword>
<dbReference type="InterPro" id="IPR007240">
    <property type="entry name" value="Atg17"/>
</dbReference>
<proteinExistence type="inferred from homology"/>
<evidence type="ECO:0000313" key="9">
    <source>
        <dbReference type="Proteomes" id="UP000703269"/>
    </source>
</evidence>
<dbReference type="Pfam" id="PF04108">
    <property type="entry name" value="ATG17_like"/>
    <property type="match status" value="1"/>
</dbReference>
<dbReference type="GO" id="GO:1990316">
    <property type="term" value="C:Atg1/ULK1 kinase complex"/>
    <property type="evidence" value="ECO:0007669"/>
    <property type="project" value="TreeGrafter"/>
</dbReference>
<dbReference type="GO" id="GO:0060090">
    <property type="term" value="F:molecular adaptor activity"/>
    <property type="evidence" value="ECO:0007669"/>
    <property type="project" value="TreeGrafter"/>
</dbReference>
<feature type="domain" description="Autophagy protein ATG17-like" evidence="7">
    <location>
        <begin position="22"/>
        <end position="432"/>
    </location>
</feature>
<evidence type="ECO:0000256" key="6">
    <source>
        <dbReference type="RuleBase" id="RU368080"/>
    </source>
</evidence>
<dbReference type="GO" id="GO:0034727">
    <property type="term" value="P:piecemeal microautophagy of the nucleus"/>
    <property type="evidence" value="ECO:0007669"/>
    <property type="project" value="TreeGrafter"/>
</dbReference>
<dbReference type="GO" id="GO:0030295">
    <property type="term" value="F:protein kinase activator activity"/>
    <property type="evidence" value="ECO:0007669"/>
    <property type="project" value="TreeGrafter"/>
</dbReference>
<dbReference type="PANTHER" id="PTHR28005:SF1">
    <property type="entry name" value="AUTOPHAGY-RELATED PROTEIN 17"/>
    <property type="match status" value="1"/>
</dbReference>
<name>A0A9P3GKU5_9APHY</name>
<dbReference type="PANTHER" id="PTHR28005">
    <property type="entry name" value="AUTOPHAGY-RELATED PROTEIN 17"/>
    <property type="match status" value="1"/>
</dbReference>
<dbReference type="Proteomes" id="UP000703269">
    <property type="component" value="Unassembled WGS sequence"/>
</dbReference>
<dbReference type="GO" id="GO:0000045">
    <property type="term" value="P:autophagosome assembly"/>
    <property type="evidence" value="ECO:0007669"/>
    <property type="project" value="TreeGrafter"/>
</dbReference>
<accession>A0A9P3GKU5</accession>
<keyword evidence="5" id="KW-0472">Membrane</keyword>
<keyword evidence="3 6" id="KW-0963">Cytoplasm</keyword>
<comment type="function">
    <text evidence="6">Autophagy-specific protein that functions in response to autophagy-inducing signals as a scaffold to recruit other ATG proteins to organize preautophagosomal structure (PAS) formation. Modulates the timing and magnitude of the autophagy response, such as the size of the sequestering vesicles. Plays particularly a role in pexophagy and nucleophagy.</text>
</comment>
<dbReference type="OrthoDB" id="1937984at2759"/>
<sequence>MANAGYEEPHLVSLVLQSKKALQQGEQLCANARTVSMQSAQAAVDVLALDAKVRWMTDAVLEQLQLAAGVAKIIEQKRMALDARAKEWDDVRKQRTDALDTILDALGAQLVPPEFHTTSPVSSLFGSPNASEDEAEETRAYFKPGQSPTETLRDVLRNGIGSLKRKHRELDRTRWKTLRDFVDERSIEDLLDNIESERGVLDDILAKTSDYSESLNSTISAIRSSLPSEIVIPPMDDIFSSQETISTDMANHLSSLTRHYDSMAQALHDNEAGEIFSEADIQDMHRDTEELPKVISDLEKSGIAITASYEQLLSAKHVAEEQLGSHRAVLDNLDELGNIMDEMLAYKQAAEDEFADQLASLHTDLGMIEDLHTRYTQYQYSYCKLVEELARRREYAVAAAKIVKSMTLQLEALTEEERQRREQFNEIHGDHLPSDVCPAMQNPPTRYEILPWNNEPEESLPNIPADLLQEALDRIRTSDEGVSASQSL</sequence>
<dbReference type="EMBL" id="BPQB01000061">
    <property type="protein sequence ID" value="GJE96586.1"/>
    <property type="molecule type" value="Genomic_DNA"/>
</dbReference>
<comment type="subcellular location">
    <subcellularLocation>
        <location evidence="6">Cytoplasm</location>
    </subcellularLocation>
    <subcellularLocation>
        <location evidence="6">Preautophagosomal structure membrane</location>
        <topology evidence="6">Peripheral membrane protein</topology>
    </subcellularLocation>
</comment>
<comment type="caution">
    <text evidence="8">The sequence shown here is derived from an EMBL/GenBank/DDBJ whole genome shotgun (WGS) entry which is preliminary data.</text>
</comment>
<evidence type="ECO:0000256" key="5">
    <source>
        <dbReference type="ARBA" id="ARBA00023136"/>
    </source>
</evidence>
<evidence type="ECO:0000256" key="2">
    <source>
        <dbReference type="ARBA" id="ARBA00013806"/>
    </source>
</evidence>
<dbReference type="AlphaFoldDB" id="A0A9P3GKU5"/>
<evidence type="ECO:0000256" key="1">
    <source>
        <dbReference type="ARBA" id="ARBA00006259"/>
    </source>
</evidence>
<organism evidence="8 9">
    <name type="scientific">Phanerochaete sordida</name>
    <dbReference type="NCBI Taxonomy" id="48140"/>
    <lineage>
        <taxon>Eukaryota</taxon>
        <taxon>Fungi</taxon>
        <taxon>Dikarya</taxon>
        <taxon>Basidiomycota</taxon>
        <taxon>Agaricomycotina</taxon>
        <taxon>Agaricomycetes</taxon>
        <taxon>Polyporales</taxon>
        <taxon>Phanerochaetaceae</taxon>
        <taxon>Phanerochaete</taxon>
    </lineage>
</organism>
<gene>
    <name evidence="8" type="ORF">PsYK624_127850</name>
</gene>
<dbReference type="InterPro" id="IPR045326">
    <property type="entry name" value="ATG17-like_dom"/>
</dbReference>
<reference evidence="8 9" key="1">
    <citation type="submission" date="2021-08" db="EMBL/GenBank/DDBJ databases">
        <title>Draft Genome Sequence of Phanerochaete sordida strain YK-624.</title>
        <authorList>
            <person name="Mori T."/>
            <person name="Dohra H."/>
            <person name="Suzuki T."/>
            <person name="Kawagishi H."/>
            <person name="Hirai H."/>
        </authorList>
    </citation>
    <scope>NUCLEOTIDE SEQUENCE [LARGE SCALE GENOMIC DNA]</scope>
    <source>
        <strain evidence="8 9">YK-624</strain>
    </source>
</reference>
<dbReference type="GO" id="GO:0000422">
    <property type="term" value="P:autophagy of mitochondrion"/>
    <property type="evidence" value="ECO:0007669"/>
    <property type="project" value="TreeGrafter"/>
</dbReference>
<evidence type="ECO:0000313" key="8">
    <source>
        <dbReference type="EMBL" id="GJE96586.1"/>
    </source>
</evidence>
<comment type="similarity">
    <text evidence="1 6">Belongs to the ATG17 family.</text>
</comment>